<dbReference type="PROSITE" id="PS51257">
    <property type="entry name" value="PROKAR_LIPOPROTEIN"/>
    <property type="match status" value="1"/>
</dbReference>
<dbReference type="AlphaFoldDB" id="A0A7D4BMT2"/>
<dbReference type="EMBL" id="CP053921">
    <property type="protein sequence ID" value="QKG70504.1"/>
    <property type="molecule type" value="Genomic_DNA"/>
</dbReference>
<gene>
    <name evidence="1" type="ORF">HQR01_03495</name>
</gene>
<sequence length="141" mass="14805">MRFLLVLVAGATLTGCQPADPASSSGPNEAFDGIKDGETVQFTGTEPFWGGEVADGMVRYSTPDRPDGVRFAADRFAGLNGVSFSGKLDGTSFDLMVTPGTCSDGMSDRSYPFTATLRLGTETREGCAWTAASPFEGDETP</sequence>
<organism evidence="1 2">
    <name type="scientific">Erythrobacter mangrovi</name>
    <dbReference type="NCBI Taxonomy" id="2739433"/>
    <lineage>
        <taxon>Bacteria</taxon>
        <taxon>Pseudomonadati</taxon>
        <taxon>Pseudomonadota</taxon>
        <taxon>Alphaproteobacteria</taxon>
        <taxon>Sphingomonadales</taxon>
        <taxon>Erythrobacteraceae</taxon>
        <taxon>Erythrobacter/Porphyrobacter group</taxon>
        <taxon>Erythrobacter</taxon>
    </lineage>
</organism>
<accession>A0A7D4BMT2</accession>
<keyword evidence="2" id="KW-1185">Reference proteome</keyword>
<proteinExistence type="predicted"/>
<evidence type="ECO:0000313" key="1">
    <source>
        <dbReference type="EMBL" id="QKG70504.1"/>
    </source>
</evidence>
<reference evidence="1 2" key="1">
    <citation type="submission" date="2020-05" db="EMBL/GenBank/DDBJ databases">
        <title>Erythrobacter mangrovi sp. nov., isolated from rhizosphere soil of mangrove plant (Kandelia candel).</title>
        <authorList>
            <person name="Ye Y.H."/>
        </authorList>
    </citation>
    <scope>NUCLEOTIDE SEQUENCE [LARGE SCALE GENOMIC DNA]</scope>
    <source>
        <strain evidence="1 2">EB310</strain>
    </source>
</reference>
<dbReference type="RefSeq" id="WP_173212608.1">
    <property type="nucleotide sequence ID" value="NZ_CP053921.1"/>
</dbReference>
<dbReference type="Proteomes" id="UP000504693">
    <property type="component" value="Chromosome"/>
</dbReference>
<evidence type="ECO:0008006" key="3">
    <source>
        <dbReference type="Google" id="ProtNLM"/>
    </source>
</evidence>
<name>A0A7D4BMT2_9SPHN</name>
<protein>
    <recommendedName>
        <fullName evidence="3">Lipoprotein</fullName>
    </recommendedName>
</protein>
<evidence type="ECO:0000313" key="2">
    <source>
        <dbReference type="Proteomes" id="UP000504693"/>
    </source>
</evidence>
<dbReference type="KEGG" id="emv:HQR01_03495"/>